<protein>
    <submittedName>
        <fullName evidence="7">SCO family protein</fullName>
    </submittedName>
</protein>
<evidence type="ECO:0000313" key="7">
    <source>
        <dbReference type="EMBL" id="MCJ8209538.1"/>
    </source>
</evidence>
<dbReference type="SUPFAM" id="SSF52833">
    <property type="entry name" value="Thioredoxin-like"/>
    <property type="match status" value="1"/>
</dbReference>
<evidence type="ECO:0000256" key="4">
    <source>
        <dbReference type="PIRSR" id="PIRSR603782-2"/>
    </source>
</evidence>
<comment type="similarity">
    <text evidence="1">Belongs to the SCO1/2 family.</text>
</comment>
<dbReference type="GO" id="GO:0046872">
    <property type="term" value="F:metal ion binding"/>
    <property type="evidence" value="ECO:0007669"/>
    <property type="project" value="UniProtKB-KW"/>
</dbReference>
<gene>
    <name evidence="7" type="ORF">MUY27_07445</name>
</gene>
<keyword evidence="4" id="KW-1015">Disulfide bond</keyword>
<keyword evidence="3" id="KW-0479">Metal-binding</keyword>
<feature type="binding site" evidence="3">
    <location>
        <position position="89"/>
    </location>
    <ligand>
        <name>Cu cation</name>
        <dbReference type="ChEBI" id="CHEBI:23378"/>
    </ligand>
</feature>
<evidence type="ECO:0000313" key="8">
    <source>
        <dbReference type="Proteomes" id="UP001139450"/>
    </source>
</evidence>
<comment type="caution">
    <text evidence="7">The sequence shown here is derived from an EMBL/GenBank/DDBJ whole genome shotgun (WGS) entry which is preliminary data.</text>
</comment>
<reference evidence="7" key="1">
    <citation type="submission" date="2022-04" db="EMBL/GenBank/DDBJ databases">
        <title>Mucilaginibacter sp. RS28 isolated from freshwater.</title>
        <authorList>
            <person name="Ko S.-R."/>
        </authorList>
    </citation>
    <scope>NUCLEOTIDE SEQUENCE</scope>
    <source>
        <strain evidence="7">RS28</strain>
    </source>
</reference>
<dbReference type="InterPro" id="IPR036249">
    <property type="entry name" value="Thioredoxin-like_sf"/>
</dbReference>
<name>A0A9X2BCQ0_9SPHI</name>
<dbReference type="InterPro" id="IPR003782">
    <property type="entry name" value="SCO1/SenC"/>
</dbReference>
<feature type="disulfide bond" description="Redox-active" evidence="4">
    <location>
        <begin position="85"/>
        <end position="89"/>
    </location>
</feature>
<evidence type="ECO:0000259" key="6">
    <source>
        <dbReference type="PROSITE" id="PS51352"/>
    </source>
</evidence>
<proteinExistence type="inferred from homology"/>
<keyword evidence="5" id="KW-0732">Signal</keyword>
<feature type="binding site" evidence="3">
    <location>
        <position position="85"/>
    </location>
    <ligand>
        <name>Cu cation</name>
        <dbReference type="ChEBI" id="CHEBI:23378"/>
    </ligand>
</feature>
<dbReference type="RefSeq" id="WP_245129374.1">
    <property type="nucleotide sequence ID" value="NZ_JALJEJ010000003.1"/>
</dbReference>
<feature type="signal peptide" evidence="5">
    <location>
        <begin position="1"/>
        <end position="23"/>
    </location>
</feature>
<keyword evidence="2 3" id="KW-0186">Copper</keyword>
<evidence type="ECO:0000256" key="1">
    <source>
        <dbReference type="ARBA" id="ARBA00010996"/>
    </source>
</evidence>
<dbReference type="Proteomes" id="UP001139450">
    <property type="component" value="Unassembled WGS sequence"/>
</dbReference>
<feature type="domain" description="Thioredoxin" evidence="6">
    <location>
        <begin position="47"/>
        <end position="203"/>
    </location>
</feature>
<dbReference type="Gene3D" id="3.40.30.10">
    <property type="entry name" value="Glutaredoxin"/>
    <property type="match status" value="1"/>
</dbReference>
<feature type="chain" id="PRO_5040981813" evidence="5">
    <location>
        <begin position="24"/>
        <end position="211"/>
    </location>
</feature>
<dbReference type="PROSITE" id="PS51352">
    <property type="entry name" value="THIOREDOXIN_2"/>
    <property type="match status" value="1"/>
</dbReference>
<evidence type="ECO:0000256" key="2">
    <source>
        <dbReference type="ARBA" id="ARBA00023008"/>
    </source>
</evidence>
<sequence length="211" mass="23998">MKNLIYTCFAVLILAACSSNESAKNALPIYGNREPVTKTVNGKTVTDTIYQTIPKFSFIDQYGDSITNKSLDGNIYVADFFFTSCPNICPVMHRNMLKVYNTFNKVGDFKIVSYTIDPKHDSVNVLKQYAEKLGVKDKNWLFLQGKKDETYKLAKGYMVQARENVHDGFFILVDKQKRIRGSYLGTDPAQVDKMIEDIKTLQAEPQQHIAQ</sequence>
<organism evidence="7 8">
    <name type="scientific">Mucilaginibacter straminoryzae</name>
    <dbReference type="NCBI Taxonomy" id="2932774"/>
    <lineage>
        <taxon>Bacteria</taxon>
        <taxon>Pseudomonadati</taxon>
        <taxon>Bacteroidota</taxon>
        <taxon>Sphingobacteriia</taxon>
        <taxon>Sphingobacteriales</taxon>
        <taxon>Sphingobacteriaceae</taxon>
        <taxon>Mucilaginibacter</taxon>
    </lineage>
</organism>
<feature type="binding site" evidence="3">
    <location>
        <position position="166"/>
    </location>
    <ligand>
        <name>Cu cation</name>
        <dbReference type="ChEBI" id="CHEBI:23378"/>
    </ligand>
</feature>
<dbReference type="InterPro" id="IPR013766">
    <property type="entry name" value="Thioredoxin_domain"/>
</dbReference>
<dbReference type="PANTHER" id="PTHR12151:SF25">
    <property type="entry name" value="LINALOOL DEHYDRATASE_ISOMERASE DOMAIN-CONTAINING PROTEIN"/>
    <property type="match status" value="1"/>
</dbReference>
<dbReference type="EMBL" id="JALJEJ010000003">
    <property type="protein sequence ID" value="MCJ8209538.1"/>
    <property type="molecule type" value="Genomic_DNA"/>
</dbReference>
<evidence type="ECO:0000256" key="3">
    <source>
        <dbReference type="PIRSR" id="PIRSR603782-1"/>
    </source>
</evidence>
<accession>A0A9X2BCQ0</accession>
<dbReference type="CDD" id="cd02968">
    <property type="entry name" value="SCO"/>
    <property type="match status" value="1"/>
</dbReference>
<dbReference type="PANTHER" id="PTHR12151">
    <property type="entry name" value="ELECTRON TRANSPORT PROTIN SCO1/SENC FAMILY MEMBER"/>
    <property type="match status" value="1"/>
</dbReference>
<dbReference type="Pfam" id="PF02630">
    <property type="entry name" value="SCO1-SenC"/>
    <property type="match status" value="1"/>
</dbReference>
<keyword evidence="8" id="KW-1185">Reference proteome</keyword>
<dbReference type="PROSITE" id="PS51257">
    <property type="entry name" value="PROKAR_LIPOPROTEIN"/>
    <property type="match status" value="1"/>
</dbReference>
<dbReference type="AlphaFoldDB" id="A0A9X2BCQ0"/>
<evidence type="ECO:0000256" key="5">
    <source>
        <dbReference type="SAM" id="SignalP"/>
    </source>
</evidence>